<dbReference type="Gene3D" id="1.10.20.120">
    <property type="match status" value="1"/>
</dbReference>
<keyword evidence="5" id="KW-1185">Reference proteome</keyword>
<accession>A0A8D2ARB3</accession>
<evidence type="ECO:0000256" key="1">
    <source>
        <dbReference type="ARBA" id="ARBA00009823"/>
    </source>
</evidence>
<dbReference type="InterPro" id="IPR019024">
    <property type="entry name" value="RNase_H2_suB_wHTH"/>
</dbReference>
<organism evidence="4 5">
    <name type="scientific">Sciurus vulgaris</name>
    <name type="common">Eurasian red squirrel</name>
    <dbReference type="NCBI Taxonomy" id="55149"/>
    <lineage>
        <taxon>Eukaryota</taxon>
        <taxon>Metazoa</taxon>
        <taxon>Chordata</taxon>
        <taxon>Craniata</taxon>
        <taxon>Vertebrata</taxon>
        <taxon>Euteleostomi</taxon>
        <taxon>Mammalia</taxon>
        <taxon>Eutheria</taxon>
        <taxon>Euarchontoglires</taxon>
        <taxon>Glires</taxon>
        <taxon>Rodentia</taxon>
        <taxon>Sciuromorpha</taxon>
        <taxon>Sciuridae</taxon>
        <taxon>Sciurinae</taxon>
        <taxon>Sciurini</taxon>
        <taxon>Sciurus</taxon>
    </lineage>
</organism>
<evidence type="ECO:0000256" key="2">
    <source>
        <dbReference type="ARBA" id="ARBA00011277"/>
    </source>
</evidence>
<dbReference type="FunFam" id="1.10.20.120:FF:000001">
    <property type="entry name" value="Ribonuclease H2 subunit B"/>
    <property type="match status" value="1"/>
</dbReference>
<name>A0A8D2ARB3_SCIVU</name>
<dbReference type="Proteomes" id="UP000694564">
    <property type="component" value="Chromosome 4"/>
</dbReference>
<dbReference type="GO" id="GO:0005654">
    <property type="term" value="C:nucleoplasm"/>
    <property type="evidence" value="ECO:0007669"/>
    <property type="project" value="TreeGrafter"/>
</dbReference>
<dbReference type="GO" id="GO:0032299">
    <property type="term" value="C:ribonuclease H2 complex"/>
    <property type="evidence" value="ECO:0007669"/>
    <property type="project" value="InterPro"/>
</dbReference>
<dbReference type="Pfam" id="PF09468">
    <property type="entry name" value="RNase_H2-Ydr279"/>
    <property type="match status" value="1"/>
</dbReference>
<protein>
    <submittedName>
        <fullName evidence="4">Ribonuclease H2 subunit B</fullName>
    </submittedName>
</protein>
<dbReference type="PANTHER" id="PTHR13383:SF11">
    <property type="entry name" value="RIBONUCLEASE H2 SUBUNIT B"/>
    <property type="match status" value="1"/>
</dbReference>
<dbReference type="InterPro" id="IPR040456">
    <property type="entry name" value="RNase_H2_suB"/>
</dbReference>
<dbReference type="Ensembl" id="ENSSVLT00005004023.1">
    <property type="protein sequence ID" value="ENSSVLP00005003656.1"/>
    <property type="gene ID" value="ENSSVLG00005002889.1"/>
</dbReference>
<evidence type="ECO:0000313" key="4">
    <source>
        <dbReference type="Ensembl" id="ENSSVLP00005003656.1"/>
    </source>
</evidence>
<dbReference type="GeneTree" id="ENSGT00390000011439"/>
<comment type="similarity">
    <text evidence="1">Belongs to the RNase H2 subunit B family.</text>
</comment>
<dbReference type="GO" id="GO:0006401">
    <property type="term" value="P:RNA catabolic process"/>
    <property type="evidence" value="ECO:0007669"/>
    <property type="project" value="TreeGrafter"/>
</dbReference>
<evidence type="ECO:0000313" key="5">
    <source>
        <dbReference type="Proteomes" id="UP000694564"/>
    </source>
</evidence>
<gene>
    <name evidence="4" type="primary">RNASEH2B</name>
</gene>
<dbReference type="AlphaFoldDB" id="A0A8D2ARB3"/>
<reference evidence="4" key="1">
    <citation type="submission" date="2025-08" db="UniProtKB">
        <authorList>
            <consortium name="Ensembl"/>
        </authorList>
    </citation>
    <scope>IDENTIFICATION</scope>
</reference>
<proteinExistence type="inferred from homology"/>
<comment type="subunit">
    <text evidence="2">The RNase H2 complex is a heterotrimer composed of the catalytic subunit RNASEH2A and the non-catalytic subunits RNASEH2B and RNASEH2C.</text>
</comment>
<sequence length="278" mass="31207">MATRVDCGDGARAQQHVFLVPEYLKDASKKMKSGLMFVKLANPCSGGLLQFATPMDPLFLLLHYLIQANKQGKFQPLDQVVVDDVFPNCVLLLKLPELEKVLHHVTEEKEIGNKKYYKYSKEKTLKWLEKKVNQTVAALKTNNVNVGARVQSSAFFSCDQVLDSKEEDYIRYAHGLVSDYIPKELSGDLSKYLKLPELSASLPNPPSKKLKLSDEPVEAKEDYTKFNTKDLKTEKKTSKLTAAQKALAKVDKSGMKSIDTFFGTKSLKKIGNVKNSKK</sequence>
<feature type="domain" description="Ribonuclease H2 subunit B wHTH" evidence="3">
    <location>
        <begin position="59"/>
        <end position="189"/>
    </location>
</feature>
<dbReference type="PANTHER" id="PTHR13383">
    <property type="entry name" value="RIBONUCLEASE H2 SUBUNIT B"/>
    <property type="match status" value="1"/>
</dbReference>
<evidence type="ECO:0000259" key="3">
    <source>
        <dbReference type="Pfam" id="PF09468"/>
    </source>
</evidence>
<reference evidence="4" key="2">
    <citation type="submission" date="2025-09" db="UniProtKB">
        <authorList>
            <consortium name="Ensembl"/>
        </authorList>
    </citation>
    <scope>IDENTIFICATION</scope>
</reference>
<dbReference type="OrthoDB" id="29098at2759"/>